<reference evidence="4 5" key="1">
    <citation type="journal article" date="2019" name="Int. J. Syst. Evol. Microbiol.">
        <title>Streptomyces cadmiisoli sp. nov., a novel actinomycete isolated from cadmium-contaminated soil.</title>
        <authorList>
            <person name="Li K."/>
            <person name="Tang X."/>
            <person name="Zhao J."/>
            <person name="Guo Y."/>
            <person name="Tang Y."/>
            <person name="Gao J."/>
        </authorList>
    </citation>
    <scope>NUCLEOTIDE SEQUENCE [LARGE SCALE GENOMIC DNA]</scope>
    <source>
        <strain evidence="4 5">ZFG47</strain>
    </source>
</reference>
<sequence length="304" mass="31777">MRPRHPRHLPSRFLVPASVLVLLLSACGTQQAAPHDGGSNGCPTVPPPDPYGSQPDDVRITGFAGAGCGEVEYEVTNGEPEPFTYTVTFDLRTGSGAVLSNLTETVPGVAAGRTVRRTLALGSQSSAQSSDDVRISLVRSVPADEAPAEPGRCPSSGVRLYADRGDAAMGLRVVGLHLENCGTEPYRLHGYPRLRLLDEDHEPVDGVRILRGGDAVALGTGDGGPPEPLVLRLGERAASGLVWRNTVGAGEPVDAPYVRIWAKPGADAVTVTPELDLGTTGRLGVHAWRKEDAGRPASGAPAQP</sequence>
<evidence type="ECO:0000313" key="4">
    <source>
        <dbReference type="EMBL" id="AWW37104.1"/>
    </source>
</evidence>
<name>A0A2Z4IWG1_9ACTN</name>
<dbReference type="Proteomes" id="UP000249616">
    <property type="component" value="Chromosome"/>
</dbReference>
<evidence type="ECO:0000256" key="2">
    <source>
        <dbReference type="SAM" id="SignalP"/>
    </source>
</evidence>
<feature type="signal peptide" evidence="2">
    <location>
        <begin position="1"/>
        <end position="32"/>
    </location>
</feature>
<feature type="region of interest" description="Disordered" evidence="1">
    <location>
        <begin position="32"/>
        <end position="56"/>
    </location>
</feature>
<keyword evidence="2" id="KW-0732">Signal</keyword>
<proteinExistence type="predicted"/>
<dbReference type="Pfam" id="PF14016">
    <property type="entry name" value="DUF4232"/>
    <property type="match status" value="1"/>
</dbReference>
<organism evidence="4 5">
    <name type="scientific">Streptomyces cadmiisoli</name>
    <dbReference type="NCBI Taxonomy" id="2184053"/>
    <lineage>
        <taxon>Bacteria</taxon>
        <taxon>Bacillati</taxon>
        <taxon>Actinomycetota</taxon>
        <taxon>Actinomycetes</taxon>
        <taxon>Kitasatosporales</taxon>
        <taxon>Streptomycetaceae</taxon>
        <taxon>Streptomyces</taxon>
        <taxon>Streptomyces aurantiacus group</taxon>
    </lineage>
</organism>
<feature type="domain" description="DUF4232" evidence="3">
    <location>
        <begin position="153"/>
        <end position="288"/>
    </location>
</feature>
<gene>
    <name evidence="4" type="ORF">DN051_11060</name>
</gene>
<dbReference type="RefSeq" id="WP_112438614.1">
    <property type="nucleotide sequence ID" value="NZ_CP030073.1"/>
</dbReference>
<evidence type="ECO:0000259" key="3">
    <source>
        <dbReference type="Pfam" id="PF14016"/>
    </source>
</evidence>
<evidence type="ECO:0000313" key="5">
    <source>
        <dbReference type="Proteomes" id="UP000249616"/>
    </source>
</evidence>
<dbReference type="EMBL" id="CP030073">
    <property type="protein sequence ID" value="AWW37104.1"/>
    <property type="molecule type" value="Genomic_DNA"/>
</dbReference>
<keyword evidence="5" id="KW-1185">Reference proteome</keyword>
<dbReference type="KEGG" id="scad:DN051_11060"/>
<evidence type="ECO:0000256" key="1">
    <source>
        <dbReference type="SAM" id="MobiDB-lite"/>
    </source>
</evidence>
<accession>A0A2Z4IWG1</accession>
<protein>
    <submittedName>
        <fullName evidence="4">DUF4232 domain-containing protein</fullName>
    </submittedName>
</protein>
<dbReference type="AlphaFoldDB" id="A0A2Z4IWG1"/>
<dbReference type="PROSITE" id="PS51257">
    <property type="entry name" value="PROKAR_LIPOPROTEIN"/>
    <property type="match status" value="1"/>
</dbReference>
<dbReference type="InterPro" id="IPR025326">
    <property type="entry name" value="DUF4232"/>
</dbReference>
<feature type="chain" id="PRO_5016407348" evidence="2">
    <location>
        <begin position="33"/>
        <end position="304"/>
    </location>
</feature>